<reference evidence="1 2" key="1">
    <citation type="submission" date="2013-07" db="EMBL/GenBank/DDBJ databases">
        <title>Thioclava pacifica DSM 10166 Genome Sequencing.</title>
        <authorList>
            <person name="Lai Q."/>
            <person name="Shao Z."/>
        </authorList>
    </citation>
    <scope>NUCLEOTIDE SEQUENCE [LARGE SCALE GENOMIC DNA]</scope>
    <source>
        <strain evidence="1 2">DSM 10166</strain>
    </source>
</reference>
<sequence length="74" mass="8287">MEAPQMHHATATRIARLIYNAAQRRFEAVVEFFTPGLVEPLRVPVRINAAPGISHRQLTRALTREAQRRGIGGL</sequence>
<accession>A0A074JBY3</accession>
<comment type="caution">
    <text evidence="1">The sequence shown here is derived from an EMBL/GenBank/DDBJ whole genome shotgun (WGS) entry which is preliminary data.</text>
</comment>
<keyword evidence="2" id="KW-1185">Reference proteome</keyword>
<name>A0A074JBY3_9RHOB</name>
<organism evidence="1 2">
    <name type="scientific">Thioclava pacifica DSM 10166</name>
    <dbReference type="NCBI Taxonomy" id="1353537"/>
    <lineage>
        <taxon>Bacteria</taxon>
        <taxon>Pseudomonadati</taxon>
        <taxon>Pseudomonadota</taxon>
        <taxon>Alphaproteobacteria</taxon>
        <taxon>Rhodobacterales</taxon>
        <taxon>Paracoccaceae</taxon>
        <taxon>Thioclava</taxon>
    </lineage>
</organism>
<dbReference type="AlphaFoldDB" id="A0A074JBY3"/>
<protein>
    <submittedName>
        <fullName evidence="1">Uncharacterized protein</fullName>
    </submittedName>
</protein>
<gene>
    <name evidence="1" type="ORF">TP2_03905</name>
</gene>
<evidence type="ECO:0000313" key="2">
    <source>
        <dbReference type="Proteomes" id="UP000027432"/>
    </source>
</evidence>
<dbReference type="eggNOG" id="ENOG502ZRP4">
    <property type="taxonomic scope" value="Bacteria"/>
</dbReference>
<dbReference type="Proteomes" id="UP000027432">
    <property type="component" value="Unassembled WGS sequence"/>
</dbReference>
<proteinExistence type="predicted"/>
<dbReference type="EMBL" id="AUND01000012">
    <property type="protein sequence ID" value="KEO54069.1"/>
    <property type="molecule type" value="Genomic_DNA"/>
</dbReference>
<dbReference type="STRING" id="1353537.TP2_03905"/>
<evidence type="ECO:0000313" key="1">
    <source>
        <dbReference type="EMBL" id="KEO54069.1"/>
    </source>
</evidence>